<evidence type="ECO:0000313" key="2">
    <source>
        <dbReference type="Proteomes" id="UP000053989"/>
    </source>
</evidence>
<evidence type="ECO:0000313" key="1">
    <source>
        <dbReference type="EMBL" id="KIM66208.1"/>
    </source>
</evidence>
<dbReference type="InParanoid" id="A0A0C2ZXN9"/>
<reference evidence="1 2" key="1">
    <citation type="submission" date="2014-04" db="EMBL/GenBank/DDBJ databases">
        <authorList>
            <consortium name="DOE Joint Genome Institute"/>
            <person name="Kuo A."/>
            <person name="Kohler A."/>
            <person name="Nagy L.G."/>
            <person name="Floudas D."/>
            <person name="Copeland A."/>
            <person name="Barry K.W."/>
            <person name="Cichocki N."/>
            <person name="Veneault-Fourrey C."/>
            <person name="LaButti K."/>
            <person name="Lindquist E.A."/>
            <person name="Lipzen A."/>
            <person name="Lundell T."/>
            <person name="Morin E."/>
            <person name="Murat C."/>
            <person name="Sun H."/>
            <person name="Tunlid A."/>
            <person name="Henrissat B."/>
            <person name="Grigoriev I.V."/>
            <person name="Hibbett D.S."/>
            <person name="Martin F."/>
            <person name="Nordberg H.P."/>
            <person name="Cantor M.N."/>
            <person name="Hua S.X."/>
        </authorList>
    </citation>
    <scope>NUCLEOTIDE SEQUENCE [LARGE SCALE GENOMIC DNA]</scope>
    <source>
        <strain evidence="1 2">Foug A</strain>
    </source>
</reference>
<gene>
    <name evidence="1" type="ORF">SCLCIDRAFT_356562</name>
</gene>
<name>A0A0C2ZXN9_9AGAM</name>
<accession>A0A0C2ZXN9</accession>
<dbReference type="Proteomes" id="UP000053989">
    <property type="component" value="Unassembled WGS sequence"/>
</dbReference>
<keyword evidence="2" id="KW-1185">Reference proteome</keyword>
<reference evidence="2" key="2">
    <citation type="submission" date="2015-01" db="EMBL/GenBank/DDBJ databases">
        <title>Evolutionary Origins and Diversification of the Mycorrhizal Mutualists.</title>
        <authorList>
            <consortium name="DOE Joint Genome Institute"/>
            <consortium name="Mycorrhizal Genomics Consortium"/>
            <person name="Kohler A."/>
            <person name="Kuo A."/>
            <person name="Nagy L.G."/>
            <person name="Floudas D."/>
            <person name="Copeland A."/>
            <person name="Barry K.W."/>
            <person name="Cichocki N."/>
            <person name="Veneault-Fourrey C."/>
            <person name="LaButti K."/>
            <person name="Lindquist E.A."/>
            <person name="Lipzen A."/>
            <person name="Lundell T."/>
            <person name="Morin E."/>
            <person name="Murat C."/>
            <person name="Riley R."/>
            <person name="Ohm R."/>
            <person name="Sun H."/>
            <person name="Tunlid A."/>
            <person name="Henrissat B."/>
            <person name="Grigoriev I.V."/>
            <person name="Hibbett D.S."/>
            <person name="Martin F."/>
        </authorList>
    </citation>
    <scope>NUCLEOTIDE SEQUENCE [LARGE SCALE GENOMIC DNA]</scope>
    <source>
        <strain evidence="2">Foug A</strain>
    </source>
</reference>
<dbReference type="HOGENOM" id="CLU_2639520_0_0_1"/>
<proteinExistence type="predicted"/>
<protein>
    <submittedName>
        <fullName evidence="1">Uncharacterized protein</fullName>
    </submittedName>
</protein>
<dbReference type="AlphaFoldDB" id="A0A0C2ZXN9"/>
<dbReference type="EMBL" id="KN822018">
    <property type="protein sequence ID" value="KIM66208.1"/>
    <property type="molecule type" value="Genomic_DNA"/>
</dbReference>
<sequence>MTVVGIIVIWCNYVWCTKLMLPMSSSTNVVTRKWFISDTQLLFHVWVTHSLTDATTYRLVEKSHQTVNRLDVTGCYC</sequence>
<organism evidence="1 2">
    <name type="scientific">Scleroderma citrinum Foug A</name>
    <dbReference type="NCBI Taxonomy" id="1036808"/>
    <lineage>
        <taxon>Eukaryota</taxon>
        <taxon>Fungi</taxon>
        <taxon>Dikarya</taxon>
        <taxon>Basidiomycota</taxon>
        <taxon>Agaricomycotina</taxon>
        <taxon>Agaricomycetes</taxon>
        <taxon>Agaricomycetidae</taxon>
        <taxon>Boletales</taxon>
        <taxon>Sclerodermatineae</taxon>
        <taxon>Sclerodermataceae</taxon>
        <taxon>Scleroderma</taxon>
    </lineage>
</organism>